<evidence type="ECO:0000313" key="2">
    <source>
        <dbReference type="Proteomes" id="UP000297245"/>
    </source>
</evidence>
<evidence type="ECO:0000313" key="1">
    <source>
        <dbReference type="EMBL" id="THU95844.1"/>
    </source>
</evidence>
<reference evidence="1 2" key="1">
    <citation type="journal article" date="2019" name="Nat. Ecol. Evol.">
        <title>Megaphylogeny resolves global patterns of mushroom evolution.</title>
        <authorList>
            <person name="Varga T."/>
            <person name="Krizsan K."/>
            <person name="Foldi C."/>
            <person name="Dima B."/>
            <person name="Sanchez-Garcia M."/>
            <person name="Sanchez-Ramirez S."/>
            <person name="Szollosi G.J."/>
            <person name="Szarkandi J.G."/>
            <person name="Papp V."/>
            <person name="Albert L."/>
            <person name="Andreopoulos W."/>
            <person name="Angelini C."/>
            <person name="Antonin V."/>
            <person name="Barry K.W."/>
            <person name="Bougher N.L."/>
            <person name="Buchanan P."/>
            <person name="Buyck B."/>
            <person name="Bense V."/>
            <person name="Catcheside P."/>
            <person name="Chovatia M."/>
            <person name="Cooper J."/>
            <person name="Damon W."/>
            <person name="Desjardin D."/>
            <person name="Finy P."/>
            <person name="Geml J."/>
            <person name="Haridas S."/>
            <person name="Hughes K."/>
            <person name="Justo A."/>
            <person name="Karasinski D."/>
            <person name="Kautmanova I."/>
            <person name="Kiss B."/>
            <person name="Kocsube S."/>
            <person name="Kotiranta H."/>
            <person name="LaButti K.M."/>
            <person name="Lechner B.E."/>
            <person name="Liimatainen K."/>
            <person name="Lipzen A."/>
            <person name="Lukacs Z."/>
            <person name="Mihaltcheva S."/>
            <person name="Morgado L.N."/>
            <person name="Niskanen T."/>
            <person name="Noordeloos M.E."/>
            <person name="Ohm R.A."/>
            <person name="Ortiz-Santana B."/>
            <person name="Ovrebo C."/>
            <person name="Racz N."/>
            <person name="Riley R."/>
            <person name="Savchenko A."/>
            <person name="Shiryaev A."/>
            <person name="Soop K."/>
            <person name="Spirin V."/>
            <person name="Szebenyi C."/>
            <person name="Tomsovsky M."/>
            <person name="Tulloss R.E."/>
            <person name="Uehling J."/>
            <person name="Grigoriev I.V."/>
            <person name="Vagvolgyi C."/>
            <person name="Papp T."/>
            <person name="Martin F.M."/>
            <person name="Miettinen O."/>
            <person name="Hibbett D.S."/>
            <person name="Nagy L.G."/>
        </authorList>
    </citation>
    <scope>NUCLEOTIDE SEQUENCE [LARGE SCALE GENOMIC DNA]</scope>
    <source>
        <strain evidence="1 2">CBS 962.96</strain>
    </source>
</reference>
<dbReference type="Proteomes" id="UP000297245">
    <property type="component" value="Unassembled WGS sequence"/>
</dbReference>
<protein>
    <submittedName>
        <fullName evidence="1">Uncharacterized protein</fullName>
    </submittedName>
</protein>
<gene>
    <name evidence="1" type="ORF">K435DRAFT_611227</name>
</gene>
<dbReference type="EMBL" id="ML179190">
    <property type="protein sequence ID" value="THU95844.1"/>
    <property type="molecule type" value="Genomic_DNA"/>
</dbReference>
<name>A0A4S8M193_DENBC</name>
<proteinExistence type="predicted"/>
<accession>A0A4S8M193</accession>
<dbReference type="AlphaFoldDB" id="A0A4S8M193"/>
<organism evidence="1 2">
    <name type="scientific">Dendrothele bispora (strain CBS 962.96)</name>
    <dbReference type="NCBI Taxonomy" id="1314807"/>
    <lineage>
        <taxon>Eukaryota</taxon>
        <taxon>Fungi</taxon>
        <taxon>Dikarya</taxon>
        <taxon>Basidiomycota</taxon>
        <taxon>Agaricomycotina</taxon>
        <taxon>Agaricomycetes</taxon>
        <taxon>Agaricomycetidae</taxon>
        <taxon>Agaricales</taxon>
        <taxon>Agaricales incertae sedis</taxon>
        <taxon>Dendrothele</taxon>
    </lineage>
</organism>
<dbReference type="OrthoDB" id="3353107at2759"/>
<feature type="non-terminal residue" evidence="1">
    <location>
        <position position="92"/>
    </location>
</feature>
<keyword evidence="2" id="KW-1185">Reference proteome</keyword>
<sequence>DPVIPPRHACPLTESELNVFRETLQGALDENRLPPGYGILPDEWHDEQYPTVEVICTGRKGGKELSVWLPDFIWRPWAKLWVLGLFILDCIL</sequence>
<feature type="non-terminal residue" evidence="1">
    <location>
        <position position="1"/>
    </location>
</feature>